<feature type="compositionally biased region" description="Low complexity" evidence="1">
    <location>
        <begin position="28"/>
        <end position="43"/>
    </location>
</feature>
<accession>A0A1Q9F5Y1</accession>
<sequence>MSSSLGSDMPGTETEDEAFGLTRRRRTTSATTGTGWTTLVGMTESQAQPLVTESLEADIQALGGPTQNPPPLLAGTGDHAGGDDDLPPTLPWTAEWDTMQGGSSNNDLGAYYQTGEESESGEPAGDVRKGGDGQQRAADLKEPPDSVLTLPAGWTGEYDIQTFVIVGIDRDIVTIMVGGKYETDSDVKGDRAKQQNDADPPTWDVVKASWDKGPVNQRKSHKAGECSFVLTACGKQSVMYKTTWNKLVDTEGRPENVGENSDLEAFPPFAETTQVAKSFLKYAGF</sequence>
<dbReference type="EMBL" id="LSRX01000007">
    <property type="protein sequence ID" value="OLQ15105.1"/>
    <property type="molecule type" value="Genomic_DNA"/>
</dbReference>
<dbReference type="Proteomes" id="UP000186817">
    <property type="component" value="Unassembled WGS sequence"/>
</dbReference>
<organism evidence="2 3">
    <name type="scientific">Symbiodinium microadriaticum</name>
    <name type="common">Dinoflagellate</name>
    <name type="synonym">Zooxanthella microadriatica</name>
    <dbReference type="NCBI Taxonomy" id="2951"/>
    <lineage>
        <taxon>Eukaryota</taxon>
        <taxon>Sar</taxon>
        <taxon>Alveolata</taxon>
        <taxon>Dinophyceae</taxon>
        <taxon>Suessiales</taxon>
        <taxon>Symbiodiniaceae</taxon>
        <taxon>Symbiodinium</taxon>
    </lineage>
</organism>
<evidence type="ECO:0000256" key="1">
    <source>
        <dbReference type="SAM" id="MobiDB-lite"/>
    </source>
</evidence>
<comment type="caution">
    <text evidence="2">The sequence shown here is derived from an EMBL/GenBank/DDBJ whole genome shotgun (WGS) entry which is preliminary data.</text>
</comment>
<protein>
    <submittedName>
        <fullName evidence="2">Uncharacterized protein</fullName>
    </submittedName>
</protein>
<keyword evidence="3" id="KW-1185">Reference proteome</keyword>
<gene>
    <name evidence="2" type="ORF">AK812_SmicGene719</name>
</gene>
<proteinExistence type="predicted"/>
<dbReference type="AlphaFoldDB" id="A0A1Q9F5Y1"/>
<name>A0A1Q9F5Y1_SYMMI</name>
<reference evidence="2 3" key="1">
    <citation type="submission" date="2016-02" db="EMBL/GenBank/DDBJ databases">
        <title>Genome analysis of coral dinoflagellate symbionts highlights evolutionary adaptations to a symbiotic lifestyle.</title>
        <authorList>
            <person name="Aranda M."/>
            <person name="Li Y."/>
            <person name="Liew Y.J."/>
            <person name="Baumgarten S."/>
            <person name="Simakov O."/>
            <person name="Wilson M."/>
            <person name="Piel J."/>
            <person name="Ashoor H."/>
            <person name="Bougouffa S."/>
            <person name="Bajic V.B."/>
            <person name="Ryu T."/>
            <person name="Ravasi T."/>
            <person name="Bayer T."/>
            <person name="Micklem G."/>
            <person name="Kim H."/>
            <person name="Bhak J."/>
            <person name="Lajeunesse T.C."/>
            <person name="Voolstra C.R."/>
        </authorList>
    </citation>
    <scope>NUCLEOTIDE SEQUENCE [LARGE SCALE GENOMIC DNA]</scope>
    <source>
        <strain evidence="2 3">CCMP2467</strain>
    </source>
</reference>
<evidence type="ECO:0000313" key="2">
    <source>
        <dbReference type="EMBL" id="OLQ15105.1"/>
    </source>
</evidence>
<feature type="region of interest" description="Disordered" evidence="1">
    <location>
        <begin position="1"/>
        <end position="146"/>
    </location>
</feature>
<evidence type="ECO:0000313" key="3">
    <source>
        <dbReference type="Proteomes" id="UP000186817"/>
    </source>
</evidence>